<dbReference type="NCBIfam" id="TIGR01550">
    <property type="entry name" value="DOC_P1"/>
    <property type="match status" value="1"/>
</dbReference>
<dbReference type="PIRSF" id="PIRSF018297">
    <property type="entry name" value="Doc"/>
    <property type="match status" value="1"/>
</dbReference>
<name>A0ABS4BM67_9HYPH</name>
<dbReference type="InterPro" id="IPR006440">
    <property type="entry name" value="Doc"/>
</dbReference>
<keyword evidence="3" id="KW-1185">Reference proteome</keyword>
<feature type="domain" description="Fido" evidence="1">
    <location>
        <begin position="1"/>
        <end position="113"/>
    </location>
</feature>
<dbReference type="Pfam" id="PF02661">
    <property type="entry name" value="Fic"/>
    <property type="match status" value="1"/>
</dbReference>
<evidence type="ECO:0000313" key="2">
    <source>
        <dbReference type="EMBL" id="MBP0617823.1"/>
    </source>
</evidence>
<dbReference type="PROSITE" id="PS51459">
    <property type="entry name" value="FIDO"/>
    <property type="match status" value="1"/>
</dbReference>
<proteinExistence type="predicted"/>
<gene>
    <name evidence="2" type="ORF">J6595_19775</name>
</gene>
<dbReference type="InterPro" id="IPR003812">
    <property type="entry name" value="Fido"/>
</dbReference>
<dbReference type="PANTHER" id="PTHR39426:SF1">
    <property type="entry name" value="HOMOLOGY TO DEATH-ON-CURING PROTEIN OF PHAGE P1"/>
    <property type="match status" value="1"/>
</dbReference>
<sequence>MHERETAKRGTMHGIRDENLLQSAVQRPIDHYQYAEAPTLLTTTAALGYGLAKNHAFRDGNKRISFVATLNFLSLNAGAAVDFKVSEDEIIHTWRSIADGTLSEDQLAAWLDRNVVLNTSPDQAPRD</sequence>
<comment type="caution">
    <text evidence="2">The sequence shown here is derived from an EMBL/GenBank/DDBJ whole genome shotgun (WGS) entry which is preliminary data.</text>
</comment>
<dbReference type="InterPro" id="IPR036597">
    <property type="entry name" value="Fido-like_dom_sf"/>
</dbReference>
<accession>A0ABS4BM67</accession>
<evidence type="ECO:0000259" key="1">
    <source>
        <dbReference type="PROSITE" id="PS51459"/>
    </source>
</evidence>
<dbReference type="Gene3D" id="1.20.120.1870">
    <property type="entry name" value="Fic/DOC protein, Fido domain"/>
    <property type="match status" value="1"/>
</dbReference>
<dbReference type="PANTHER" id="PTHR39426">
    <property type="entry name" value="HOMOLOGY TO DEATH-ON-CURING PROTEIN OF PHAGE P1"/>
    <property type="match status" value="1"/>
</dbReference>
<dbReference type="EMBL" id="JAGJCF010000021">
    <property type="protein sequence ID" value="MBP0617823.1"/>
    <property type="molecule type" value="Genomic_DNA"/>
</dbReference>
<dbReference type="Proteomes" id="UP000678276">
    <property type="component" value="Unassembled WGS sequence"/>
</dbReference>
<dbReference type="SUPFAM" id="SSF140931">
    <property type="entry name" value="Fic-like"/>
    <property type="match status" value="1"/>
</dbReference>
<organism evidence="2 3">
    <name type="scientific">Jiella mangrovi</name>
    <dbReference type="NCBI Taxonomy" id="2821407"/>
    <lineage>
        <taxon>Bacteria</taxon>
        <taxon>Pseudomonadati</taxon>
        <taxon>Pseudomonadota</taxon>
        <taxon>Alphaproteobacteria</taxon>
        <taxon>Hyphomicrobiales</taxon>
        <taxon>Aurantimonadaceae</taxon>
        <taxon>Jiella</taxon>
    </lineage>
</organism>
<evidence type="ECO:0000313" key="3">
    <source>
        <dbReference type="Proteomes" id="UP000678276"/>
    </source>
</evidence>
<reference evidence="2 3" key="1">
    <citation type="submission" date="2021-04" db="EMBL/GenBank/DDBJ databases">
        <title>Whole genome sequence of Jiella sp. KSK16Y-1.</title>
        <authorList>
            <person name="Tuo L."/>
        </authorList>
    </citation>
    <scope>NUCLEOTIDE SEQUENCE [LARGE SCALE GENOMIC DNA]</scope>
    <source>
        <strain evidence="2 3">KSK16Y-1</strain>
    </source>
</reference>
<dbReference type="InterPro" id="IPR053737">
    <property type="entry name" value="Type_II_TA_Toxin"/>
</dbReference>
<protein>
    <submittedName>
        <fullName evidence="2">Type II toxin-antitoxin system death-on-curing family toxin</fullName>
    </submittedName>
</protein>